<dbReference type="InterPro" id="IPR009414">
    <property type="entry name" value="DUF1064"/>
</dbReference>
<evidence type="ECO:0000313" key="3">
    <source>
        <dbReference type="Proteomes" id="UP000194800"/>
    </source>
</evidence>
<dbReference type="Gene3D" id="3.40.91.30">
    <property type="match status" value="1"/>
</dbReference>
<dbReference type="RefSeq" id="WP_086300645.1">
    <property type="nucleotide sequence ID" value="NZ_MZNE01000010.1"/>
</dbReference>
<reference evidence="3 4" key="1">
    <citation type="submission" date="2017-03" db="EMBL/GenBank/DDBJ databases">
        <title>Comparative genomics of honeybee gut symbionts reveal geographically distinct and subgroup specific antibiotic resistance.</title>
        <authorList>
            <person name="Ludvigsen J."/>
            <person name="Porcellato D."/>
            <person name="Labee-Lund T.M."/>
            <person name="Amdam G.V."/>
            <person name="Rudi K."/>
        </authorList>
    </citation>
    <scope>NUCLEOTIDE SEQUENCE [LARGE SCALE GENOMIC DNA]</scope>
    <source>
        <strain evidence="1 4">A-7-12</strain>
        <strain evidence="2 3">A-9-12</strain>
    </source>
</reference>
<evidence type="ECO:0000313" key="1">
    <source>
        <dbReference type="EMBL" id="OTQ00773.1"/>
    </source>
</evidence>
<dbReference type="Proteomes" id="UP000194800">
    <property type="component" value="Unassembled WGS sequence"/>
</dbReference>
<dbReference type="Proteomes" id="UP000194977">
    <property type="component" value="Unassembled WGS sequence"/>
</dbReference>
<comment type="caution">
    <text evidence="1">The sequence shown here is derived from an EMBL/GenBank/DDBJ whole genome shotgun (WGS) entry which is preliminary data.</text>
</comment>
<evidence type="ECO:0000313" key="4">
    <source>
        <dbReference type="Proteomes" id="UP000194977"/>
    </source>
</evidence>
<proteinExistence type="predicted"/>
<name>A0A242NJW2_9GAMM</name>
<protein>
    <submittedName>
        <fullName evidence="1">DUF1064 domain-containing protein</fullName>
    </submittedName>
</protein>
<sequence>MNPMLALGRLKSGQMNKTETEYYQYLKTLERANEILWFKFEGLKFKLADNTTYTPDFVVMNKDSLIELHEVKGYWMDDARVKIKVAADMYPFKFLAIKKRAKKLGGGWEIEEF</sequence>
<dbReference type="OrthoDB" id="5588810at2"/>
<dbReference type="EMBL" id="NART01000009">
    <property type="protein sequence ID" value="OTQ11119.1"/>
    <property type="molecule type" value="Genomic_DNA"/>
</dbReference>
<dbReference type="Pfam" id="PF06356">
    <property type="entry name" value="DUF1064"/>
    <property type="match status" value="1"/>
</dbReference>
<keyword evidence="3" id="KW-1185">Reference proteome</keyword>
<gene>
    <name evidence="2" type="ORF">B6C91_03595</name>
    <name evidence="1" type="ORF">B6D08_02810</name>
</gene>
<organism evidence="1 4">
    <name type="scientific">Gilliamella apicola</name>
    <dbReference type="NCBI Taxonomy" id="1196095"/>
    <lineage>
        <taxon>Bacteria</taxon>
        <taxon>Pseudomonadati</taxon>
        <taxon>Pseudomonadota</taxon>
        <taxon>Gammaproteobacteria</taxon>
        <taxon>Orbales</taxon>
        <taxon>Orbaceae</taxon>
        <taxon>Gilliamella</taxon>
    </lineage>
</organism>
<dbReference type="AlphaFoldDB" id="A0A242NJW2"/>
<dbReference type="EMBL" id="NARP01000006">
    <property type="protein sequence ID" value="OTQ00773.1"/>
    <property type="molecule type" value="Genomic_DNA"/>
</dbReference>
<evidence type="ECO:0000313" key="2">
    <source>
        <dbReference type="EMBL" id="OTQ11119.1"/>
    </source>
</evidence>
<accession>A0A242NJW2</accession>